<dbReference type="GO" id="GO:0006308">
    <property type="term" value="P:DNA catabolic process"/>
    <property type="evidence" value="ECO:0007669"/>
    <property type="project" value="InterPro"/>
</dbReference>
<evidence type="ECO:0000256" key="7">
    <source>
        <dbReference type="ARBA" id="ARBA00023180"/>
    </source>
</evidence>
<reference evidence="9 10" key="1">
    <citation type="submission" date="2016-03" db="EMBL/GenBank/DDBJ databases">
        <authorList>
            <person name="Ploux O."/>
        </authorList>
    </citation>
    <scope>NUCLEOTIDE SEQUENCE [LARGE SCALE GENOMIC DNA]</scope>
    <source>
        <strain evidence="9 10">UAMH 11012</strain>
    </source>
</reference>
<evidence type="ECO:0000313" key="10">
    <source>
        <dbReference type="Proteomes" id="UP000184330"/>
    </source>
</evidence>
<dbReference type="EMBL" id="FJOG01000023">
    <property type="protein sequence ID" value="CZR63493.1"/>
    <property type="molecule type" value="Genomic_DNA"/>
</dbReference>
<evidence type="ECO:0000256" key="3">
    <source>
        <dbReference type="ARBA" id="ARBA00022723"/>
    </source>
</evidence>
<keyword evidence="5" id="KW-0378">Hydrolase</keyword>
<feature type="signal peptide" evidence="8">
    <location>
        <begin position="1"/>
        <end position="19"/>
    </location>
</feature>
<evidence type="ECO:0000256" key="5">
    <source>
        <dbReference type="ARBA" id="ARBA00022801"/>
    </source>
</evidence>
<gene>
    <name evidence="9" type="ORF">PAC_13390</name>
</gene>
<organism evidence="9 10">
    <name type="scientific">Phialocephala subalpina</name>
    <dbReference type="NCBI Taxonomy" id="576137"/>
    <lineage>
        <taxon>Eukaryota</taxon>
        <taxon>Fungi</taxon>
        <taxon>Dikarya</taxon>
        <taxon>Ascomycota</taxon>
        <taxon>Pezizomycotina</taxon>
        <taxon>Leotiomycetes</taxon>
        <taxon>Helotiales</taxon>
        <taxon>Mollisiaceae</taxon>
        <taxon>Phialocephala</taxon>
        <taxon>Phialocephala fortinii species complex</taxon>
    </lineage>
</organism>
<dbReference type="Pfam" id="PF02265">
    <property type="entry name" value="S1-P1_nuclease"/>
    <property type="match status" value="1"/>
</dbReference>
<dbReference type="Proteomes" id="UP000184330">
    <property type="component" value="Unassembled WGS sequence"/>
</dbReference>
<keyword evidence="3" id="KW-0479">Metal-binding</keyword>
<dbReference type="Gene3D" id="1.10.575.10">
    <property type="entry name" value="P1 Nuclease"/>
    <property type="match status" value="1"/>
</dbReference>
<evidence type="ECO:0000256" key="8">
    <source>
        <dbReference type="SAM" id="SignalP"/>
    </source>
</evidence>
<evidence type="ECO:0000256" key="2">
    <source>
        <dbReference type="ARBA" id="ARBA00022722"/>
    </source>
</evidence>
<dbReference type="AlphaFoldDB" id="A0A1L7XEP2"/>
<keyword evidence="2" id="KW-0540">Nuclease</keyword>
<dbReference type="GO" id="GO:0016788">
    <property type="term" value="F:hydrolase activity, acting on ester bonds"/>
    <property type="evidence" value="ECO:0007669"/>
    <property type="project" value="InterPro"/>
</dbReference>
<comment type="similarity">
    <text evidence="1">Belongs to the nuclease type I family.</text>
</comment>
<keyword evidence="8" id="KW-0732">Signal</keyword>
<evidence type="ECO:0000256" key="4">
    <source>
        <dbReference type="ARBA" id="ARBA00022759"/>
    </source>
</evidence>
<sequence>MKLTTLTPAIIALLPTVAAWGSLGHETVAYVASNFVAAETKELFQKLLYNDTSSYLANVATWADSFRYTAAGRFSAPFHFIDAEDNPPTSCSVTYSRDCGEKGCVVGAIQNYTSQLLDTTLPAGTRNMAAKFIVHFVGDIHQPLHDEALDIGGNTVLVTFGGVKTNLHHVWDTNMPEKLIGGYSLAYAEKWAETLTTAITTGIYRSLAASWLDGIDLADPVTTSLSWAEEANAFVCTTVLPNGVEAVADQELDGDYYTAAVPVIQLQVARAGYRLARWLDLIAQSVAAKEKPEL</sequence>
<dbReference type="OrthoDB" id="441446at2759"/>
<keyword evidence="4" id="KW-0255">Endonuclease</keyword>
<dbReference type="InterPro" id="IPR003154">
    <property type="entry name" value="S1/P1nuclease"/>
</dbReference>
<keyword evidence="6" id="KW-1015">Disulfide bond</keyword>
<feature type="chain" id="PRO_5013267677" evidence="8">
    <location>
        <begin position="20"/>
        <end position="294"/>
    </location>
</feature>
<dbReference type="GO" id="GO:0046872">
    <property type="term" value="F:metal ion binding"/>
    <property type="evidence" value="ECO:0007669"/>
    <property type="project" value="UniProtKB-KW"/>
</dbReference>
<evidence type="ECO:0000256" key="1">
    <source>
        <dbReference type="ARBA" id="ARBA00009547"/>
    </source>
</evidence>
<dbReference type="STRING" id="576137.A0A1L7XEP2"/>
<protein>
    <submittedName>
        <fullName evidence="9">Probable nuclease S1</fullName>
    </submittedName>
</protein>
<dbReference type="GO" id="GO:0003676">
    <property type="term" value="F:nucleic acid binding"/>
    <property type="evidence" value="ECO:0007669"/>
    <property type="project" value="InterPro"/>
</dbReference>
<dbReference type="GO" id="GO:0004519">
    <property type="term" value="F:endonuclease activity"/>
    <property type="evidence" value="ECO:0007669"/>
    <property type="project" value="UniProtKB-KW"/>
</dbReference>
<keyword evidence="7" id="KW-0325">Glycoprotein</keyword>
<proteinExistence type="inferred from homology"/>
<dbReference type="InterPro" id="IPR008947">
    <property type="entry name" value="PLipase_C/P1_nuclease_dom_sf"/>
</dbReference>
<keyword evidence="10" id="KW-1185">Reference proteome</keyword>
<dbReference type="CDD" id="cd11010">
    <property type="entry name" value="S1-P1_nuclease"/>
    <property type="match status" value="1"/>
</dbReference>
<dbReference type="SUPFAM" id="SSF48537">
    <property type="entry name" value="Phospholipase C/P1 nuclease"/>
    <property type="match status" value="1"/>
</dbReference>
<dbReference type="PANTHER" id="PTHR33146:SF26">
    <property type="entry name" value="ENDONUCLEASE 4"/>
    <property type="match status" value="1"/>
</dbReference>
<dbReference type="FunFam" id="1.10.575.10:FF:000004">
    <property type="entry name" value="Nuclease S1"/>
    <property type="match status" value="1"/>
</dbReference>
<accession>A0A1L7XEP2</accession>
<evidence type="ECO:0000256" key="6">
    <source>
        <dbReference type="ARBA" id="ARBA00023157"/>
    </source>
</evidence>
<dbReference type="PANTHER" id="PTHR33146">
    <property type="entry name" value="ENDONUCLEASE 4"/>
    <property type="match status" value="1"/>
</dbReference>
<name>A0A1L7XEP2_9HELO</name>
<evidence type="ECO:0000313" key="9">
    <source>
        <dbReference type="EMBL" id="CZR63493.1"/>
    </source>
</evidence>